<protein>
    <submittedName>
        <fullName evidence="3">Small lipoprotein YifL</fullName>
    </submittedName>
</protein>
<dbReference type="PROSITE" id="PS51257">
    <property type="entry name" value="PROKAR_LIPOPROTEIN"/>
    <property type="match status" value="1"/>
</dbReference>
<organism evidence="3 4">
    <name type="scientific">Arcanobacterium wilhelmae</name>
    <dbReference type="NCBI Taxonomy" id="1803177"/>
    <lineage>
        <taxon>Bacteria</taxon>
        <taxon>Bacillati</taxon>
        <taxon>Actinomycetota</taxon>
        <taxon>Actinomycetes</taxon>
        <taxon>Actinomycetales</taxon>
        <taxon>Actinomycetaceae</taxon>
        <taxon>Arcanobacterium</taxon>
    </lineage>
</organism>
<sequence length="152" mass="15616">MSKLIAAGAATMLAFSLAACGSSTGADGKPAKDKVVDAMVASKDQVKKIEAAIGQGKARELAQCVMDQAYDKVSAETLKTLTKTKGNVPNTPEDMKVMMKAAQDCFTKFAPAKKADPSAKPAEKSGAPASKESAKPGQKSAAPAESKPADKK</sequence>
<evidence type="ECO:0000256" key="2">
    <source>
        <dbReference type="SAM" id="SignalP"/>
    </source>
</evidence>
<reference evidence="3 4" key="1">
    <citation type="submission" date="2023-07" db="EMBL/GenBank/DDBJ databases">
        <title>Sequencing the genomes of 1000 actinobacteria strains.</title>
        <authorList>
            <person name="Klenk H.-P."/>
        </authorList>
    </citation>
    <scope>NUCLEOTIDE SEQUENCE [LARGE SCALE GENOMIC DNA]</scope>
    <source>
        <strain evidence="3 4">DSM 102162</strain>
    </source>
</reference>
<proteinExistence type="predicted"/>
<evidence type="ECO:0000313" key="4">
    <source>
        <dbReference type="Proteomes" id="UP001235966"/>
    </source>
</evidence>
<keyword evidence="4" id="KW-1185">Reference proteome</keyword>
<keyword evidence="3" id="KW-0449">Lipoprotein</keyword>
<feature type="compositionally biased region" description="Basic and acidic residues" evidence="1">
    <location>
        <begin position="113"/>
        <end position="123"/>
    </location>
</feature>
<evidence type="ECO:0000313" key="3">
    <source>
        <dbReference type="EMBL" id="MDP9801027.1"/>
    </source>
</evidence>
<keyword evidence="2" id="KW-0732">Signal</keyword>
<accession>A0ABT9NBE3</accession>
<name>A0ABT9NBE3_9ACTO</name>
<feature type="chain" id="PRO_5045998989" evidence="2">
    <location>
        <begin position="19"/>
        <end position="152"/>
    </location>
</feature>
<gene>
    <name evidence="3" type="ORF">J2S49_001103</name>
</gene>
<comment type="caution">
    <text evidence="3">The sequence shown here is derived from an EMBL/GenBank/DDBJ whole genome shotgun (WGS) entry which is preliminary data.</text>
</comment>
<feature type="signal peptide" evidence="2">
    <location>
        <begin position="1"/>
        <end position="18"/>
    </location>
</feature>
<dbReference type="Proteomes" id="UP001235966">
    <property type="component" value="Unassembled WGS sequence"/>
</dbReference>
<dbReference type="RefSeq" id="WP_278058656.1">
    <property type="nucleotide sequence ID" value="NZ_CP121247.1"/>
</dbReference>
<dbReference type="EMBL" id="JAUSQW010000001">
    <property type="protein sequence ID" value="MDP9801027.1"/>
    <property type="molecule type" value="Genomic_DNA"/>
</dbReference>
<evidence type="ECO:0000256" key="1">
    <source>
        <dbReference type="SAM" id="MobiDB-lite"/>
    </source>
</evidence>
<feature type="region of interest" description="Disordered" evidence="1">
    <location>
        <begin position="111"/>
        <end position="152"/>
    </location>
</feature>